<reference evidence="8" key="1">
    <citation type="submission" date="2016-05" db="EMBL/GenBank/DDBJ databases">
        <title>Comparative genomics of biotechnologically important yeasts.</title>
        <authorList>
            <consortium name="DOE Joint Genome Institute"/>
            <person name="Riley R."/>
            <person name="Haridas S."/>
            <person name="Wolfe K.H."/>
            <person name="Lopes M.R."/>
            <person name="Hittinger C.T."/>
            <person name="Goker M."/>
            <person name="Salamov A."/>
            <person name="Wisecaver J."/>
            <person name="Long T.M."/>
            <person name="Aerts A.L."/>
            <person name="Barry K."/>
            <person name="Choi C."/>
            <person name="Clum A."/>
            <person name="Coughlan A.Y."/>
            <person name="Deshpande S."/>
            <person name="Douglass A.P."/>
            <person name="Hanson S.J."/>
            <person name="Klenk H.-P."/>
            <person name="Labutti K."/>
            <person name="Lapidus A."/>
            <person name="Lindquist E."/>
            <person name="Lipzen A."/>
            <person name="Meier-Kolthoff J.P."/>
            <person name="Ohm R.A."/>
            <person name="Otillar R.P."/>
            <person name="Pangilinan J."/>
            <person name="Peng Y."/>
            <person name="Rokas A."/>
            <person name="Rosa C.A."/>
            <person name="Scheuner C."/>
            <person name="Sibirny A.A."/>
            <person name="Slot J.C."/>
            <person name="Stielow J.B."/>
            <person name="Sun H."/>
            <person name="Kurtzman C.P."/>
            <person name="Blackwell M."/>
            <person name="Grigoriev I.V."/>
            <person name="Jeffries T.W."/>
        </authorList>
    </citation>
    <scope>NUCLEOTIDE SEQUENCE [LARGE SCALE GENOMIC DNA]</scope>
    <source>
        <strain evidence="8">NRRL Y-12698</strain>
    </source>
</reference>
<feature type="domain" description="Ubiquitin-like" evidence="5">
    <location>
        <begin position="1"/>
        <end position="81"/>
    </location>
</feature>
<dbReference type="GeneID" id="30146145"/>
<keyword evidence="8" id="KW-1185">Reference proteome</keyword>
<dbReference type="SMART" id="SM00154">
    <property type="entry name" value="ZnF_AN1"/>
    <property type="match status" value="1"/>
</dbReference>
<dbReference type="Gene3D" id="4.10.1110.10">
    <property type="entry name" value="AN1-like Zinc finger"/>
    <property type="match status" value="1"/>
</dbReference>
<dbReference type="RefSeq" id="XP_018986466.1">
    <property type="nucleotide sequence ID" value="XM_019128292.1"/>
</dbReference>
<sequence>MKIFVKSSSGSPDSLFSITIPDNSSVMDLKTSVIIAAPIAVLPSGAKPSLFKLVFNGKVLDILSQKLETLDIVDHSTIILVHNNHSLALQLFNPLNSPIIKKVELCLARTDSATLSNTLTPTTSPTAAAASVTKPGIKRKTFSKKTCHFLQCHQPQAKFIGDCTYCNHKYCSKHRLVEDHSCSELRHCQEEYRAKNANKLMNEQTFASKV</sequence>
<keyword evidence="1" id="KW-0479">Metal-binding</keyword>
<protein>
    <recommendedName>
        <fullName evidence="9">AN1-type domain-containing protein</fullName>
    </recommendedName>
</protein>
<dbReference type="Pfam" id="PF01428">
    <property type="entry name" value="zf-AN1"/>
    <property type="match status" value="1"/>
</dbReference>
<dbReference type="Proteomes" id="UP000094336">
    <property type="component" value="Unassembled WGS sequence"/>
</dbReference>
<keyword evidence="2 4" id="KW-0863">Zinc-finger</keyword>
<dbReference type="Gene3D" id="3.10.20.90">
    <property type="entry name" value="Phosphatidylinositol 3-kinase Catalytic Subunit, Chain A, domain 1"/>
    <property type="match status" value="1"/>
</dbReference>
<evidence type="ECO:0000256" key="1">
    <source>
        <dbReference type="ARBA" id="ARBA00022723"/>
    </source>
</evidence>
<dbReference type="PROSITE" id="PS51039">
    <property type="entry name" value="ZF_AN1"/>
    <property type="match status" value="1"/>
</dbReference>
<gene>
    <name evidence="7" type="ORF">BABINDRAFT_160539</name>
</gene>
<organism evidence="7 8">
    <name type="scientific">Babjeviella inositovora NRRL Y-12698</name>
    <dbReference type="NCBI Taxonomy" id="984486"/>
    <lineage>
        <taxon>Eukaryota</taxon>
        <taxon>Fungi</taxon>
        <taxon>Dikarya</taxon>
        <taxon>Ascomycota</taxon>
        <taxon>Saccharomycotina</taxon>
        <taxon>Pichiomycetes</taxon>
        <taxon>Serinales incertae sedis</taxon>
        <taxon>Babjeviella</taxon>
    </lineage>
</organism>
<dbReference type="GO" id="GO:0008270">
    <property type="term" value="F:zinc ion binding"/>
    <property type="evidence" value="ECO:0007669"/>
    <property type="project" value="UniProtKB-KW"/>
</dbReference>
<dbReference type="AlphaFoldDB" id="A0A1E3QTX6"/>
<evidence type="ECO:0000259" key="6">
    <source>
        <dbReference type="PROSITE" id="PS51039"/>
    </source>
</evidence>
<evidence type="ECO:0000313" key="8">
    <source>
        <dbReference type="Proteomes" id="UP000094336"/>
    </source>
</evidence>
<dbReference type="SUPFAM" id="SSF54236">
    <property type="entry name" value="Ubiquitin-like"/>
    <property type="match status" value="1"/>
</dbReference>
<proteinExistence type="predicted"/>
<keyword evidence="3" id="KW-0862">Zinc</keyword>
<dbReference type="InterPro" id="IPR029071">
    <property type="entry name" value="Ubiquitin-like_domsf"/>
</dbReference>
<dbReference type="OrthoDB" id="428577at2759"/>
<accession>A0A1E3QTX6</accession>
<name>A0A1E3QTX6_9ASCO</name>
<evidence type="ECO:0000313" key="7">
    <source>
        <dbReference type="EMBL" id="ODQ81138.1"/>
    </source>
</evidence>
<dbReference type="InterPro" id="IPR035896">
    <property type="entry name" value="AN1-like_Znf"/>
</dbReference>
<evidence type="ECO:0000259" key="5">
    <source>
        <dbReference type="PROSITE" id="PS50053"/>
    </source>
</evidence>
<dbReference type="EMBL" id="KV454428">
    <property type="protein sequence ID" value="ODQ81138.1"/>
    <property type="molecule type" value="Genomic_DNA"/>
</dbReference>
<evidence type="ECO:0000256" key="2">
    <source>
        <dbReference type="ARBA" id="ARBA00022771"/>
    </source>
</evidence>
<evidence type="ECO:0000256" key="4">
    <source>
        <dbReference type="PROSITE-ProRule" id="PRU00449"/>
    </source>
</evidence>
<dbReference type="PROSITE" id="PS50053">
    <property type="entry name" value="UBIQUITIN_2"/>
    <property type="match status" value="1"/>
</dbReference>
<dbReference type="InterPro" id="IPR000058">
    <property type="entry name" value="Znf_AN1"/>
</dbReference>
<dbReference type="STRING" id="984486.A0A1E3QTX6"/>
<evidence type="ECO:0008006" key="9">
    <source>
        <dbReference type="Google" id="ProtNLM"/>
    </source>
</evidence>
<dbReference type="InterPro" id="IPR000626">
    <property type="entry name" value="Ubiquitin-like_dom"/>
</dbReference>
<dbReference type="SUPFAM" id="SSF118310">
    <property type="entry name" value="AN1-like Zinc finger"/>
    <property type="match status" value="1"/>
</dbReference>
<feature type="domain" description="AN1-type" evidence="6">
    <location>
        <begin position="141"/>
        <end position="190"/>
    </location>
</feature>
<evidence type="ECO:0000256" key="3">
    <source>
        <dbReference type="ARBA" id="ARBA00022833"/>
    </source>
</evidence>